<gene>
    <name evidence="1" type="ORF">ACFQ34_30495</name>
</gene>
<organism evidence="1 2">
    <name type="scientific">Pseudonocardia benzenivorans</name>
    <dbReference type="NCBI Taxonomy" id="228005"/>
    <lineage>
        <taxon>Bacteria</taxon>
        <taxon>Bacillati</taxon>
        <taxon>Actinomycetota</taxon>
        <taxon>Actinomycetes</taxon>
        <taxon>Pseudonocardiales</taxon>
        <taxon>Pseudonocardiaceae</taxon>
        <taxon>Pseudonocardia</taxon>
    </lineage>
</organism>
<dbReference type="InterPro" id="IPR045660">
    <property type="entry name" value="DUF6390"/>
</dbReference>
<dbReference type="Proteomes" id="UP001597182">
    <property type="component" value="Unassembled WGS sequence"/>
</dbReference>
<keyword evidence="2" id="KW-1185">Reference proteome</keyword>
<dbReference type="RefSeq" id="WP_013678356.1">
    <property type="nucleotide sequence ID" value="NZ_JBHTMB010000302.1"/>
</dbReference>
<name>A0ABW3VSH4_9PSEU</name>
<protein>
    <submittedName>
        <fullName evidence="1">DUF6390 family protein</fullName>
    </submittedName>
</protein>
<sequence>MTDGAWLFARYAYAPNKLGFCGPPESATLAAAGAEAGHEQAVRAAARRFSGAWHYLVVLAELAGIDDPLDRRVVESYWLGGGLNDVVDGEEFGRRLLDRIGPQAGHYWSHLTPDLLPEAAADHGFHVFGVYPWTRLLGRGPLDPPMTVLDGCRIRPAVVCAREGDRITVSARRLTWEGAALALGEPATGEVPVAVDGLSFVPDAAPGEVVALHWDWLCGRLTPDQAADLDKNTLRRIDITNERLAREH</sequence>
<proteinExistence type="predicted"/>
<dbReference type="Pfam" id="PF19927">
    <property type="entry name" value="DUF6390"/>
    <property type="match status" value="1"/>
</dbReference>
<comment type="caution">
    <text evidence="1">The sequence shown here is derived from an EMBL/GenBank/DDBJ whole genome shotgun (WGS) entry which is preliminary data.</text>
</comment>
<dbReference type="EMBL" id="JBHTMB010000302">
    <property type="protein sequence ID" value="MFD1237636.1"/>
    <property type="molecule type" value="Genomic_DNA"/>
</dbReference>
<evidence type="ECO:0000313" key="2">
    <source>
        <dbReference type="Proteomes" id="UP001597182"/>
    </source>
</evidence>
<evidence type="ECO:0000313" key="1">
    <source>
        <dbReference type="EMBL" id="MFD1237636.1"/>
    </source>
</evidence>
<reference evidence="2" key="1">
    <citation type="journal article" date="2019" name="Int. J. Syst. Evol. Microbiol.">
        <title>The Global Catalogue of Microorganisms (GCM) 10K type strain sequencing project: providing services to taxonomists for standard genome sequencing and annotation.</title>
        <authorList>
            <consortium name="The Broad Institute Genomics Platform"/>
            <consortium name="The Broad Institute Genome Sequencing Center for Infectious Disease"/>
            <person name="Wu L."/>
            <person name="Ma J."/>
        </authorList>
    </citation>
    <scope>NUCLEOTIDE SEQUENCE [LARGE SCALE GENOMIC DNA]</scope>
    <source>
        <strain evidence="2">CCUG 49018</strain>
    </source>
</reference>
<accession>A0ABW3VSH4</accession>